<comment type="caution">
    <text evidence="3">The sequence shown here is derived from an EMBL/GenBank/DDBJ whole genome shotgun (WGS) entry which is preliminary data.</text>
</comment>
<protein>
    <submittedName>
        <fullName evidence="3">Uncharacterized protein</fullName>
    </submittedName>
</protein>
<gene>
    <name evidence="3" type="ORF">EVOR1521_LOCUS28906</name>
</gene>
<reference evidence="3" key="1">
    <citation type="submission" date="2023-08" db="EMBL/GenBank/DDBJ databases">
        <authorList>
            <person name="Chen Y."/>
            <person name="Shah S."/>
            <person name="Dougan E. K."/>
            <person name="Thang M."/>
            <person name="Chan C."/>
        </authorList>
    </citation>
    <scope>NUCLEOTIDE SEQUENCE</scope>
</reference>
<dbReference type="PROSITE" id="PS51375">
    <property type="entry name" value="PPR"/>
    <property type="match status" value="1"/>
</dbReference>
<dbReference type="InterPro" id="IPR011990">
    <property type="entry name" value="TPR-like_helical_dom_sf"/>
</dbReference>
<feature type="repeat" description="PPR" evidence="2">
    <location>
        <begin position="100"/>
        <end position="134"/>
    </location>
</feature>
<evidence type="ECO:0000256" key="2">
    <source>
        <dbReference type="PROSITE-ProRule" id="PRU00708"/>
    </source>
</evidence>
<dbReference type="PANTHER" id="PTHR47936">
    <property type="entry name" value="PPR_LONG DOMAIN-CONTAINING PROTEIN"/>
    <property type="match status" value="1"/>
</dbReference>
<dbReference type="Proteomes" id="UP001178507">
    <property type="component" value="Unassembled WGS sequence"/>
</dbReference>
<dbReference type="Gene3D" id="1.25.40.10">
    <property type="entry name" value="Tetratricopeptide repeat domain"/>
    <property type="match status" value="1"/>
</dbReference>
<dbReference type="Pfam" id="PF01535">
    <property type="entry name" value="PPR"/>
    <property type="match status" value="1"/>
</dbReference>
<dbReference type="InterPro" id="IPR002885">
    <property type="entry name" value="PPR_rpt"/>
</dbReference>
<dbReference type="AlphaFoldDB" id="A0AA36JJ08"/>
<evidence type="ECO:0000256" key="1">
    <source>
        <dbReference type="ARBA" id="ARBA00022737"/>
    </source>
</evidence>
<name>A0AA36JJ08_9DINO</name>
<accession>A0AA36JJ08</accession>
<keyword evidence="4" id="KW-1185">Reference proteome</keyword>
<sequence>MVQVSAISELGRQSRWQRAQVLLQKLERRKLQPEIKVFGALVGASALGAQWQQALQLLQDLETRKLQANDVCCNAAISACERSQRPSEALRLFASLEDPDVIAYSGVISACARAHAWERTQELLAEFHQKGFEATYRVHLAEILVRKEAAQCQLWEAALAWAAEQELDEDRACVLVRGCGAQWPKALAVMAETAVAPTRRIYDSMMKVTMAGEEASDADMLWD</sequence>
<keyword evidence="1" id="KW-0677">Repeat</keyword>
<proteinExistence type="predicted"/>
<evidence type="ECO:0000313" key="4">
    <source>
        <dbReference type="Proteomes" id="UP001178507"/>
    </source>
</evidence>
<dbReference type="EMBL" id="CAUJNA010003660">
    <property type="protein sequence ID" value="CAJ1407125.1"/>
    <property type="molecule type" value="Genomic_DNA"/>
</dbReference>
<evidence type="ECO:0000313" key="3">
    <source>
        <dbReference type="EMBL" id="CAJ1407125.1"/>
    </source>
</evidence>
<dbReference type="PANTHER" id="PTHR47936:SF1">
    <property type="entry name" value="PENTATRICOPEPTIDE REPEAT-CONTAINING PROTEIN GUN1, CHLOROPLASTIC"/>
    <property type="match status" value="1"/>
</dbReference>
<organism evidence="3 4">
    <name type="scientific">Effrenium voratum</name>
    <dbReference type="NCBI Taxonomy" id="2562239"/>
    <lineage>
        <taxon>Eukaryota</taxon>
        <taxon>Sar</taxon>
        <taxon>Alveolata</taxon>
        <taxon>Dinophyceae</taxon>
        <taxon>Suessiales</taxon>
        <taxon>Symbiodiniaceae</taxon>
        <taxon>Effrenium</taxon>
    </lineage>
</organism>